<feature type="region of interest" description="Disordered" evidence="2">
    <location>
        <begin position="381"/>
        <end position="400"/>
    </location>
</feature>
<feature type="region of interest" description="Disordered" evidence="2">
    <location>
        <begin position="120"/>
        <end position="145"/>
    </location>
</feature>
<feature type="region of interest" description="Disordered" evidence="2">
    <location>
        <begin position="424"/>
        <end position="478"/>
    </location>
</feature>
<sequence length="478" mass="53700">MWGQLVGPIGTYDLRLPLCRIGRISAKADIVIPKPWISALQCTIELRRTGNNDPTVWLKDMSSNGVYVNGDIVGKSIERQIFDNDEIYFTKPSLHTPNVEPTFFRFHFANQPHSINVTPVKAGKRSVPTPDSKSSSGSAKKLCVASSSSAQRDELVVGTESMLKANQELRQRLFEAGNREIELKEQLQEMLANVQRREHEIDELREEVTKARAKSVEEEHLRLEHEALEAKYKQAEAKCVEIDLGWLKDKELLKQCQEELASALRSTLSLNNVVDVLKSELEDALSKTTAATQKARQLEIDNQKLGHQLDLVHRTSDHEQEHNRGAKEEVLVMKARFASAREAFRHMQECMAALGNQIEVVHDAQVDDDEAEETQCVLTERFSRVDDSDDDKEKEDDECTHAQEVGGKLADTTIAETTTLHVEDQASPPASSMGNDTSSHLVVTESKQRWLQLKKDSPVASVDDCGLFDESQDVRHQA</sequence>
<dbReference type="PROSITE" id="PS50006">
    <property type="entry name" value="FHA_DOMAIN"/>
    <property type="match status" value="1"/>
</dbReference>
<dbReference type="AlphaFoldDB" id="A0A024U3W3"/>
<dbReference type="STRING" id="157072.A0A024U3W3"/>
<evidence type="ECO:0000256" key="2">
    <source>
        <dbReference type="SAM" id="MobiDB-lite"/>
    </source>
</evidence>
<accession>A0A024U3W3</accession>
<keyword evidence="1" id="KW-0175">Coiled coil</keyword>
<dbReference type="Gene3D" id="2.60.200.20">
    <property type="match status" value="1"/>
</dbReference>
<feature type="coiled-coil region" evidence="1">
    <location>
        <begin position="166"/>
        <end position="238"/>
    </location>
</feature>
<feature type="compositionally biased region" description="Polar residues" evidence="2">
    <location>
        <begin position="129"/>
        <end position="138"/>
    </location>
</feature>
<feature type="compositionally biased region" description="Polar residues" evidence="2">
    <location>
        <begin position="428"/>
        <end position="441"/>
    </location>
</feature>
<evidence type="ECO:0000256" key="1">
    <source>
        <dbReference type="SAM" id="Coils"/>
    </source>
</evidence>
<gene>
    <name evidence="4" type="ORF">H310_06567</name>
</gene>
<dbReference type="OrthoDB" id="21204at2759"/>
<dbReference type="RefSeq" id="XP_008869907.1">
    <property type="nucleotide sequence ID" value="XM_008871685.1"/>
</dbReference>
<dbReference type="InterPro" id="IPR008984">
    <property type="entry name" value="SMAD_FHA_dom_sf"/>
</dbReference>
<protein>
    <recommendedName>
        <fullName evidence="3">FHA domain-containing protein</fullName>
    </recommendedName>
</protein>
<dbReference type="EMBL" id="KI913963">
    <property type="protein sequence ID" value="ETW00909.1"/>
    <property type="molecule type" value="Genomic_DNA"/>
</dbReference>
<evidence type="ECO:0000313" key="4">
    <source>
        <dbReference type="EMBL" id="ETW00909.1"/>
    </source>
</evidence>
<dbReference type="InterPro" id="IPR000253">
    <property type="entry name" value="FHA_dom"/>
</dbReference>
<feature type="compositionally biased region" description="Acidic residues" evidence="2">
    <location>
        <begin position="387"/>
        <end position="398"/>
    </location>
</feature>
<name>A0A024U3W3_9STRA</name>
<dbReference type="SUPFAM" id="SSF49879">
    <property type="entry name" value="SMAD/FHA domain"/>
    <property type="match status" value="1"/>
</dbReference>
<dbReference type="GeneID" id="20083617"/>
<dbReference type="VEuPathDB" id="FungiDB:H310_06567"/>
<proteinExistence type="predicted"/>
<organism evidence="4">
    <name type="scientific">Aphanomyces invadans</name>
    <dbReference type="NCBI Taxonomy" id="157072"/>
    <lineage>
        <taxon>Eukaryota</taxon>
        <taxon>Sar</taxon>
        <taxon>Stramenopiles</taxon>
        <taxon>Oomycota</taxon>
        <taxon>Saprolegniomycetes</taxon>
        <taxon>Saprolegniales</taxon>
        <taxon>Verrucalvaceae</taxon>
        <taxon>Aphanomyces</taxon>
    </lineage>
</organism>
<evidence type="ECO:0000259" key="3">
    <source>
        <dbReference type="PROSITE" id="PS50006"/>
    </source>
</evidence>
<feature type="domain" description="FHA" evidence="3">
    <location>
        <begin position="19"/>
        <end position="73"/>
    </location>
</feature>
<dbReference type="SMART" id="SM00240">
    <property type="entry name" value="FHA"/>
    <property type="match status" value="1"/>
</dbReference>
<reference evidence="4" key="1">
    <citation type="submission" date="2013-12" db="EMBL/GenBank/DDBJ databases">
        <title>The Genome Sequence of Aphanomyces invadans NJM9701.</title>
        <authorList>
            <consortium name="The Broad Institute Genomics Platform"/>
            <person name="Russ C."/>
            <person name="Tyler B."/>
            <person name="van West P."/>
            <person name="Dieguez-Uribeondo J."/>
            <person name="Young S.K."/>
            <person name="Zeng Q."/>
            <person name="Gargeya S."/>
            <person name="Fitzgerald M."/>
            <person name="Abouelleil A."/>
            <person name="Alvarado L."/>
            <person name="Chapman S.B."/>
            <person name="Gainer-Dewar J."/>
            <person name="Goldberg J."/>
            <person name="Griggs A."/>
            <person name="Gujja S."/>
            <person name="Hansen M."/>
            <person name="Howarth C."/>
            <person name="Imamovic A."/>
            <person name="Ireland A."/>
            <person name="Larimer J."/>
            <person name="McCowan C."/>
            <person name="Murphy C."/>
            <person name="Pearson M."/>
            <person name="Poon T.W."/>
            <person name="Priest M."/>
            <person name="Roberts A."/>
            <person name="Saif S."/>
            <person name="Shea T."/>
            <person name="Sykes S."/>
            <person name="Wortman J."/>
            <person name="Nusbaum C."/>
            <person name="Birren B."/>
        </authorList>
    </citation>
    <scope>NUCLEOTIDE SEQUENCE [LARGE SCALE GENOMIC DNA]</scope>
    <source>
        <strain evidence="4">NJM9701</strain>
    </source>
</reference>
<dbReference type="Pfam" id="PF00498">
    <property type="entry name" value="FHA"/>
    <property type="match status" value="1"/>
</dbReference>